<feature type="region of interest" description="Disordered" evidence="1">
    <location>
        <begin position="170"/>
        <end position="200"/>
    </location>
</feature>
<dbReference type="OrthoDB" id="2013972at2759"/>
<dbReference type="CDD" id="cd02440">
    <property type="entry name" value="AdoMet_MTases"/>
    <property type="match status" value="1"/>
</dbReference>
<dbReference type="SUPFAM" id="SSF53335">
    <property type="entry name" value="S-adenosyl-L-methionine-dependent methyltransferases"/>
    <property type="match status" value="1"/>
</dbReference>
<dbReference type="RefSeq" id="XP_040766303.1">
    <property type="nucleotide sequence ID" value="XM_040912282.1"/>
</dbReference>
<dbReference type="STRING" id="1314785.A0A165F7X8"/>
<feature type="compositionally biased region" description="Basic and acidic residues" evidence="1">
    <location>
        <begin position="54"/>
        <end position="71"/>
    </location>
</feature>
<gene>
    <name evidence="3" type="ORF">LAESUDRAFT_757293</name>
</gene>
<accession>A0A165F7X8</accession>
<name>A0A165F7X8_9APHY</name>
<reference evidence="3 4" key="1">
    <citation type="journal article" date="2016" name="Mol. Biol. Evol.">
        <title>Comparative Genomics of Early-Diverging Mushroom-Forming Fungi Provides Insights into the Origins of Lignocellulose Decay Capabilities.</title>
        <authorList>
            <person name="Nagy L.G."/>
            <person name="Riley R."/>
            <person name="Tritt A."/>
            <person name="Adam C."/>
            <person name="Daum C."/>
            <person name="Floudas D."/>
            <person name="Sun H."/>
            <person name="Yadav J.S."/>
            <person name="Pangilinan J."/>
            <person name="Larsson K.H."/>
            <person name="Matsuura K."/>
            <person name="Barry K."/>
            <person name="Labutti K."/>
            <person name="Kuo R."/>
            <person name="Ohm R.A."/>
            <person name="Bhattacharya S.S."/>
            <person name="Shirouzu T."/>
            <person name="Yoshinaga Y."/>
            <person name="Martin F.M."/>
            <person name="Grigoriev I.V."/>
            <person name="Hibbett D.S."/>
        </authorList>
    </citation>
    <scope>NUCLEOTIDE SEQUENCE [LARGE SCALE GENOMIC DNA]</scope>
    <source>
        <strain evidence="3 4">93-53</strain>
    </source>
</reference>
<dbReference type="InterPro" id="IPR029063">
    <property type="entry name" value="SAM-dependent_MTases_sf"/>
</dbReference>
<proteinExistence type="predicted"/>
<organism evidence="3 4">
    <name type="scientific">Laetiporus sulphureus 93-53</name>
    <dbReference type="NCBI Taxonomy" id="1314785"/>
    <lineage>
        <taxon>Eukaryota</taxon>
        <taxon>Fungi</taxon>
        <taxon>Dikarya</taxon>
        <taxon>Basidiomycota</taxon>
        <taxon>Agaricomycotina</taxon>
        <taxon>Agaricomycetes</taxon>
        <taxon>Polyporales</taxon>
        <taxon>Laetiporus</taxon>
    </lineage>
</organism>
<protein>
    <recommendedName>
        <fullName evidence="2">Methyltransferase domain-containing protein</fullName>
    </recommendedName>
</protein>
<evidence type="ECO:0000313" key="3">
    <source>
        <dbReference type="EMBL" id="KZT08563.1"/>
    </source>
</evidence>
<evidence type="ECO:0000313" key="4">
    <source>
        <dbReference type="Proteomes" id="UP000076871"/>
    </source>
</evidence>
<feature type="region of interest" description="Disordered" evidence="1">
    <location>
        <begin position="35"/>
        <end position="71"/>
    </location>
</feature>
<dbReference type="Proteomes" id="UP000076871">
    <property type="component" value="Unassembled WGS sequence"/>
</dbReference>
<feature type="compositionally biased region" description="Basic and acidic residues" evidence="1">
    <location>
        <begin position="190"/>
        <end position="200"/>
    </location>
</feature>
<feature type="domain" description="Methyltransferase" evidence="2">
    <location>
        <begin position="261"/>
        <end position="367"/>
    </location>
</feature>
<dbReference type="GO" id="GO:0008168">
    <property type="term" value="F:methyltransferase activity"/>
    <property type="evidence" value="ECO:0007669"/>
    <property type="project" value="TreeGrafter"/>
</dbReference>
<dbReference type="PANTHER" id="PTHR43591">
    <property type="entry name" value="METHYLTRANSFERASE"/>
    <property type="match status" value="1"/>
</dbReference>
<dbReference type="Gene3D" id="3.40.50.150">
    <property type="entry name" value="Vaccinia Virus protein VP39"/>
    <property type="match status" value="1"/>
</dbReference>
<feature type="region of interest" description="Disordered" evidence="1">
    <location>
        <begin position="107"/>
        <end position="152"/>
    </location>
</feature>
<dbReference type="GeneID" id="63829310"/>
<dbReference type="AlphaFoldDB" id="A0A165F7X8"/>
<sequence length="613" mass="68238">MPMMATNLSWSPVLPISASVSEGCLHSLSERFDSPQVASRDSIGSPACCSTPSDSDRQSGSDSRGLDSCDLGKVKGMHKQWKRCTSGTPAQHRSPISAPIPFCSLKLKKKNGDHSGKPSRASSGDLPKLRRKRPLGQSYDGTRWHRSSTARDASPEIEVVDWSGIFPSANSQGSLSGAPKQSDGNIVLQDSDKNSDDEKNRTVVRRGMLHHPYSAQEVPYLLAYSPAMLDNDFWTYKLLRRLNPYKSPSWHDYGKKSPSNVLDLGCGEGHWVLYAAEAWKSAGTRVTGLDILDLHNSPTGHVSRKPTTAEYVPKNTTWKRGNFVKCRLPFPDKTFDLVRMANLNLCIPSDRWDFVIEEVKRVLVPGGRLELIDDALIYPVVSLPPSPQLSASSTDDIVSDASSAAYLEDIFADMIVERGLSVYPQDIIAEALGRVFGIENSRQLQHLRLAVPPRELLDGDTDAASHRPYQPPGLVLLPTSKLLRFSPLETEMYACKNMHVLLGSKNALMDYLVDTCGNLSLTEDDINDILWKYECFKRPRFNWPMDHSGLCMDEENLDASPLTSLFRINAGSLERERSFSNPSWTHLQLDQESVDKLTEVRAIRVYSAVKVDY</sequence>
<dbReference type="EMBL" id="KV427614">
    <property type="protein sequence ID" value="KZT08563.1"/>
    <property type="molecule type" value="Genomic_DNA"/>
</dbReference>
<keyword evidence="4" id="KW-1185">Reference proteome</keyword>
<dbReference type="InParanoid" id="A0A165F7X8"/>
<evidence type="ECO:0000259" key="2">
    <source>
        <dbReference type="Pfam" id="PF13649"/>
    </source>
</evidence>
<dbReference type="Pfam" id="PF13649">
    <property type="entry name" value="Methyltransf_25"/>
    <property type="match status" value="1"/>
</dbReference>
<dbReference type="InterPro" id="IPR041698">
    <property type="entry name" value="Methyltransf_25"/>
</dbReference>
<dbReference type="PANTHER" id="PTHR43591:SF24">
    <property type="entry name" value="2-METHOXY-6-POLYPRENYL-1,4-BENZOQUINOL METHYLASE, MITOCHONDRIAL"/>
    <property type="match status" value="1"/>
</dbReference>
<evidence type="ECO:0000256" key="1">
    <source>
        <dbReference type="SAM" id="MobiDB-lite"/>
    </source>
</evidence>